<gene>
    <name evidence="2" type="ORF">V1477_012090</name>
</gene>
<keyword evidence="1" id="KW-1133">Transmembrane helix</keyword>
<feature type="transmembrane region" description="Helical" evidence="1">
    <location>
        <begin position="21"/>
        <end position="47"/>
    </location>
</feature>
<keyword evidence="3" id="KW-1185">Reference proteome</keyword>
<keyword evidence="1" id="KW-0812">Transmembrane</keyword>
<accession>A0ABD2BWK4</accession>
<dbReference type="AlphaFoldDB" id="A0ABD2BWK4"/>
<proteinExistence type="predicted"/>
<evidence type="ECO:0000313" key="2">
    <source>
        <dbReference type="EMBL" id="KAL2737134.1"/>
    </source>
</evidence>
<comment type="caution">
    <text evidence="2">The sequence shown here is derived from an EMBL/GenBank/DDBJ whole genome shotgun (WGS) entry which is preliminary data.</text>
</comment>
<name>A0ABD2BWK4_VESMC</name>
<evidence type="ECO:0000256" key="1">
    <source>
        <dbReference type="SAM" id="Phobius"/>
    </source>
</evidence>
<dbReference type="Proteomes" id="UP001607303">
    <property type="component" value="Unassembled WGS sequence"/>
</dbReference>
<protein>
    <submittedName>
        <fullName evidence="2">Uncharacterized protein</fullName>
    </submittedName>
</protein>
<evidence type="ECO:0000313" key="3">
    <source>
        <dbReference type="Proteomes" id="UP001607303"/>
    </source>
</evidence>
<organism evidence="2 3">
    <name type="scientific">Vespula maculifrons</name>
    <name type="common">Eastern yellow jacket</name>
    <name type="synonym">Wasp</name>
    <dbReference type="NCBI Taxonomy" id="7453"/>
    <lineage>
        <taxon>Eukaryota</taxon>
        <taxon>Metazoa</taxon>
        <taxon>Ecdysozoa</taxon>
        <taxon>Arthropoda</taxon>
        <taxon>Hexapoda</taxon>
        <taxon>Insecta</taxon>
        <taxon>Pterygota</taxon>
        <taxon>Neoptera</taxon>
        <taxon>Endopterygota</taxon>
        <taxon>Hymenoptera</taxon>
        <taxon>Apocrita</taxon>
        <taxon>Aculeata</taxon>
        <taxon>Vespoidea</taxon>
        <taxon>Vespidae</taxon>
        <taxon>Vespinae</taxon>
        <taxon>Vespula</taxon>
    </lineage>
</organism>
<dbReference type="EMBL" id="JAYRBN010000065">
    <property type="protein sequence ID" value="KAL2737134.1"/>
    <property type="molecule type" value="Genomic_DNA"/>
</dbReference>
<keyword evidence="1" id="KW-0472">Membrane</keyword>
<reference evidence="2 3" key="1">
    <citation type="journal article" date="2024" name="Ann. Entomol. Soc. Am.">
        <title>Genomic analyses of the southern and eastern yellowjacket wasps (Hymenoptera: Vespidae) reveal evolutionary signatures of social life.</title>
        <authorList>
            <person name="Catto M.A."/>
            <person name="Caine P.B."/>
            <person name="Orr S.E."/>
            <person name="Hunt B.G."/>
            <person name="Goodisman M.A.D."/>
        </authorList>
    </citation>
    <scope>NUCLEOTIDE SEQUENCE [LARGE SCALE GENOMIC DNA]</scope>
    <source>
        <strain evidence="2">232</strain>
        <tissue evidence="2">Head and thorax</tissue>
    </source>
</reference>
<sequence>MGQDGEEEKERKLVARRIRASANICPTGFPIVLVAPALLAAAAAAAARTKFLWHSVQTEDANPPIASPGRSEIPLAAIVTYTPNDLLLYHFFPDYCTIPTMHEMLEKNVKITNYKKKKHRFIDTCLYVYNRFEDFYESRVSSSGEKDEKGERVDCLSEQAIMKD</sequence>